<evidence type="ECO:0000256" key="1">
    <source>
        <dbReference type="SAM" id="Phobius"/>
    </source>
</evidence>
<dbReference type="AlphaFoldDB" id="A0A6C0KZP5"/>
<protein>
    <submittedName>
        <fullName evidence="2">Uncharacterized protein</fullName>
    </submittedName>
</protein>
<evidence type="ECO:0000313" key="2">
    <source>
        <dbReference type="EMBL" id="QHU22636.1"/>
    </source>
</evidence>
<dbReference type="EMBL" id="MN741014">
    <property type="protein sequence ID" value="QHU22636.1"/>
    <property type="molecule type" value="Genomic_DNA"/>
</dbReference>
<accession>A0A6C0KZP5</accession>
<reference evidence="2" key="1">
    <citation type="journal article" date="2020" name="Nature">
        <title>Giant virus diversity and host interactions through global metagenomics.</title>
        <authorList>
            <person name="Schulz F."/>
            <person name="Roux S."/>
            <person name="Paez-Espino D."/>
            <person name="Jungbluth S."/>
            <person name="Walsh D.A."/>
            <person name="Denef V.J."/>
            <person name="McMahon K.D."/>
            <person name="Konstantinidis K.T."/>
            <person name="Eloe-Fadrosh E.A."/>
            <person name="Kyrpides N.C."/>
            <person name="Woyke T."/>
        </authorList>
    </citation>
    <scope>NUCLEOTIDE SEQUENCE</scope>
    <source>
        <strain evidence="2">GVMAG-S-ERX555907-102</strain>
    </source>
</reference>
<sequence>MTYNDMDNHNTKISYENFTTAVPFRMPSTLSINSNNDPTSTPLGVIWIIIQMIFLTTLTFVMMCIIAYISRVKLVRDIYAIKV</sequence>
<keyword evidence="1" id="KW-0472">Membrane</keyword>
<feature type="transmembrane region" description="Helical" evidence="1">
    <location>
        <begin position="45"/>
        <end position="69"/>
    </location>
</feature>
<keyword evidence="1" id="KW-1133">Transmembrane helix</keyword>
<proteinExistence type="predicted"/>
<organism evidence="2">
    <name type="scientific">viral metagenome</name>
    <dbReference type="NCBI Taxonomy" id="1070528"/>
    <lineage>
        <taxon>unclassified sequences</taxon>
        <taxon>metagenomes</taxon>
        <taxon>organismal metagenomes</taxon>
    </lineage>
</organism>
<name>A0A6C0KZP5_9ZZZZ</name>
<keyword evidence="1" id="KW-0812">Transmembrane</keyword>